<feature type="region of interest" description="Disordered" evidence="8">
    <location>
        <begin position="981"/>
        <end position="1209"/>
    </location>
</feature>
<evidence type="ECO:0000256" key="2">
    <source>
        <dbReference type="ARBA" id="ARBA00022491"/>
    </source>
</evidence>
<dbReference type="SUPFAM" id="SSF47762">
    <property type="entry name" value="PAH2 domain"/>
    <property type="match status" value="3"/>
</dbReference>
<dbReference type="FunFam" id="1.20.1160.11:FF:000001">
    <property type="entry name" value="Paired amphipathic helix protein Sin3"/>
    <property type="match status" value="1"/>
</dbReference>
<evidence type="ECO:0000256" key="4">
    <source>
        <dbReference type="ARBA" id="ARBA00023015"/>
    </source>
</evidence>
<keyword evidence="5" id="KW-0804">Transcription</keyword>
<dbReference type="Pfam" id="PF02671">
    <property type="entry name" value="PAH"/>
    <property type="match status" value="3"/>
</dbReference>
<dbReference type="GO" id="GO:0000122">
    <property type="term" value="P:negative regulation of transcription by RNA polymerase II"/>
    <property type="evidence" value="ECO:0007669"/>
    <property type="project" value="TreeGrafter"/>
</dbReference>
<evidence type="ECO:0000256" key="7">
    <source>
        <dbReference type="PROSITE-ProRule" id="PRU00810"/>
    </source>
</evidence>
<dbReference type="PROSITE" id="PS51477">
    <property type="entry name" value="PAH"/>
    <property type="match status" value="2"/>
</dbReference>
<dbReference type="InterPro" id="IPR031693">
    <property type="entry name" value="Sin3_C"/>
</dbReference>
<dbReference type="Gene3D" id="1.20.1160.11">
    <property type="entry name" value="Paired amphipathic helix"/>
    <property type="match status" value="3"/>
</dbReference>
<evidence type="ECO:0000313" key="12">
    <source>
        <dbReference type="Proteomes" id="UP000324748"/>
    </source>
</evidence>
<dbReference type="InterPro" id="IPR013194">
    <property type="entry name" value="HDAC_interact_dom"/>
</dbReference>
<dbReference type="FunFam" id="1.20.1160.11:FF:000002">
    <property type="entry name" value="Paired amphipathic helix protein SIN3"/>
    <property type="match status" value="1"/>
</dbReference>
<evidence type="ECO:0000256" key="8">
    <source>
        <dbReference type="SAM" id="MobiDB-lite"/>
    </source>
</evidence>
<dbReference type="EMBL" id="VSWC01000196">
    <property type="protein sequence ID" value="KAA1066392.1"/>
    <property type="molecule type" value="Genomic_DNA"/>
</dbReference>
<feature type="compositionally biased region" description="Polar residues" evidence="8">
    <location>
        <begin position="384"/>
        <end position="396"/>
    </location>
</feature>
<feature type="compositionally biased region" description="Low complexity" evidence="8">
    <location>
        <begin position="32"/>
        <end position="74"/>
    </location>
</feature>
<dbReference type="PANTHER" id="PTHR12346">
    <property type="entry name" value="SIN3B-RELATED"/>
    <property type="match status" value="1"/>
</dbReference>
<feature type="compositionally biased region" description="Polar residues" evidence="8">
    <location>
        <begin position="1173"/>
        <end position="1193"/>
    </location>
</feature>
<dbReference type="FunFam" id="1.20.1160.11:FF:000003">
    <property type="entry name" value="Paired amphipathic helix SIN3-like protein"/>
    <property type="match status" value="1"/>
</dbReference>
<dbReference type="EMBL" id="VDEP01000440">
    <property type="protein sequence ID" value="KAA1082002.1"/>
    <property type="molecule type" value="Genomic_DNA"/>
</dbReference>
<dbReference type="PANTHER" id="PTHR12346:SF0">
    <property type="entry name" value="SIN3A, ISOFORM G"/>
    <property type="match status" value="1"/>
</dbReference>
<feature type="region of interest" description="Disordered" evidence="8">
    <location>
        <begin position="1"/>
        <end position="76"/>
    </location>
</feature>
<dbReference type="InterPro" id="IPR003822">
    <property type="entry name" value="PAH"/>
</dbReference>
<feature type="region of interest" description="Disordered" evidence="8">
    <location>
        <begin position="481"/>
        <end position="535"/>
    </location>
</feature>
<feature type="region of interest" description="Disordered" evidence="8">
    <location>
        <begin position="197"/>
        <end position="244"/>
    </location>
</feature>
<feature type="compositionally biased region" description="Polar residues" evidence="8">
    <location>
        <begin position="208"/>
        <end position="237"/>
    </location>
</feature>
<dbReference type="InterPro" id="IPR039774">
    <property type="entry name" value="Sin3-like"/>
</dbReference>
<feature type="compositionally biased region" description="Polar residues" evidence="8">
    <location>
        <begin position="509"/>
        <end position="520"/>
    </location>
</feature>
<evidence type="ECO:0000313" key="11">
    <source>
        <dbReference type="EMBL" id="KAA1082002.1"/>
    </source>
</evidence>
<dbReference type="Pfam" id="PF16879">
    <property type="entry name" value="Sin3a_C"/>
    <property type="match status" value="1"/>
</dbReference>
<feature type="region of interest" description="Disordered" evidence="8">
    <location>
        <begin position="381"/>
        <end position="469"/>
    </location>
</feature>
<dbReference type="OrthoDB" id="10265969at2759"/>
<sequence>MAASTTISQPPQGNSSTSSNPTRPVTALPLQTSANASNSTPATPNTTSTVTSSLAALSSQPQNLTSSSNSNSQNKYRPLNVRDALSYLDQVKVQFQDFPGVYNKFLDIMKDFKTQMIDTPGVIDGVSSLFRGHPSLIQGFNTFLPPGYRIDVSQGEGPNQTGNSSAYSIITVTHPMGIQTQKRVPLQTGGEEIGSHVVPESAAPLPPASTSEQPTRENLNAVNSANPSNHFAPQKSLNEPPLPPVVALKPKPITLDVIANLNRNPSPVPSSNLSTDQSKPPIKPLEFNHAITYVNKIKNRYASDPKTYQTFLDILQTYQRDARPIQEVYEQVNQLFSGAPDLLTEFMQFLPDPSGNAGQLPATDSAGNLLLNSGASYIDGSHPVATTSAQNMSSTSKRNHKDTPNNFPSDSKYPMSSRAGPPIMNHEDQSYTHSQHSGKKRGHPGTGAPNNYFAPSNEHLAPGGSRTHNSLQAFGANQLGETNGEFNRAGNFNQTSPSRGVKRKHRTVNKSSDPATSGTPVSGLPPPGFAPHGSATIGEAYSAANTTNQLLDRAKRKSRSNSRNANPSDLDHKHGSAIHQGVPRQSTAKEELLFFYHLKTYFENQTTYIEFLKIINLFTQDLIDLETLVLRIEPFLINCPELFSRFKDIVGWKDDLIIGKTHGPANGHLSKKKTRHYQDQTAQPTLSEPETIPECGPSYRILPDSQLASNCSGRDALCWDVLNDKLICGAPATNEDEQIFLPRQTNAFERALYQAEDERHEYDYHIEANVRTIALLEPINLRIQQMDPETRAEYRLKPGLGGQSKSVYQRIIKKIYGKQQGQEVIQALHENPTLAVPIVLARLKQKDEEWKKALRDWNRVWREVDGKNYWKALDHQGISFKAVDKKMIGNRNLVSEIELIKREQQQKQKLLLNPSMIRFLPKHQLELQLQNVEVFYDVLKILIHFLDHVSNSTGLDDTDKDRIEAQLKLIVTSFFNIPEDEFDKHLTPLPPERKGAENDASNPTKNFDTDGNETAYSEGDTSDVAGSAQNNQGDDERPEGTAGRPSRGLSARKRGPPAKDGTSNAIGNTDLRKRAMKNASSGGVICNDRASARRIESNKKSLGLRTSRAPSPTDEAAASRSDVNNRGRPSESYPGDPAGIIRTSSIRDQPYPQADVANGSSKMRSNAADPSSAVCQDANSLGEQSRSSASRATRLNEVRDTEDSNKNPRPQELRLSFFANNGYYCFFRLIHILYTRFETLKLASLNADLASQHLSPTNTDHVASRSFDHIAPSAPARRHFSSYKQMLASIENFNSGVIDQSAFEEECRTLFGIKGYLLVTVDKVCQALVKVLSNLSHHHGSKKILELFQNQKKMYDSDRVNLTDCQKLSYRRSVESLTGNGHESKVYRIEWITSSRAIRIQLIGGDEISQEDFDAMEKAWSDYIASFQDMSVDRTLGLENFKLKPPFLNRNIKLVKKSTQDKLVTTKEENDFKEGNFIAETGLAIRICMRSYKMFFHPNTTEFLMRKKKKQISNKSTTSG</sequence>
<comment type="subcellular location">
    <subcellularLocation>
        <location evidence="1 7">Nucleus</location>
    </subcellularLocation>
</comment>
<feature type="compositionally biased region" description="Polar residues" evidence="8">
    <location>
        <begin position="1"/>
        <end position="23"/>
    </location>
</feature>
<evidence type="ECO:0000256" key="3">
    <source>
        <dbReference type="ARBA" id="ARBA00022737"/>
    </source>
</evidence>
<dbReference type="Pfam" id="PF08295">
    <property type="entry name" value="Sin3_corepress"/>
    <property type="match status" value="1"/>
</dbReference>
<keyword evidence="3" id="KW-0677">Repeat</keyword>
<feature type="region of interest" description="Disordered" evidence="8">
    <location>
        <begin position="553"/>
        <end position="583"/>
    </location>
</feature>
<keyword evidence="6 7" id="KW-0539">Nucleus</keyword>
<dbReference type="SMART" id="SM00761">
    <property type="entry name" value="HDAC_interact"/>
    <property type="match status" value="1"/>
</dbReference>
<feature type="compositionally biased region" description="Basic and acidic residues" evidence="8">
    <location>
        <begin position="1194"/>
        <end position="1209"/>
    </location>
</feature>
<feature type="compositionally biased region" description="Polar residues" evidence="8">
    <location>
        <begin position="481"/>
        <end position="498"/>
    </location>
</feature>
<feature type="compositionally biased region" description="Basic and acidic residues" evidence="8">
    <location>
        <begin position="1090"/>
        <end position="1099"/>
    </location>
</feature>
<evidence type="ECO:0000256" key="1">
    <source>
        <dbReference type="ARBA" id="ARBA00004123"/>
    </source>
</evidence>
<keyword evidence="4" id="KW-0805">Transcription regulation</keyword>
<evidence type="ECO:0000259" key="9">
    <source>
        <dbReference type="SMART" id="SM00761"/>
    </source>
</evidence>
<evidence type="ECO:0000256" key="6">
    <source>
        <dbReference type="ARBA" id="ARBA00023242"/>
    </source>
</evidence>
<dbReference type="GO" id="GO:0033698">
    <property type="term" value="C:Rpd3L complex"/>
    <property type="evidence" value="ECO:0007669"/>
    <property type="project" value="UniProtKB-ARBA"/>
</dbReference>
<feature type="compositionally biased region" description="Basic and acidic residues" evidence="8">
    <location>
        <begin position="982"/>
        <end position="997"/>
    </location>
</feature>
<keyword evidence="12" id="KW-1185">Reference proteome</keyword>
<evidence type="ECO:0000313" key="10">
    <source>
        <dbReference type="EMBL" id="KAA1066392.1"/>
    </source>
</evidence>
<organism evidence="11 13">
    <name type="scientific">Puccinia graminis f. sp. tritici</name>
    <dbReference type="NCBI Taxonomy" id="56615"/>
    <lineage>
        <taxon>Eukaryota</taxon>
        <taxon>Fungi</taxon>
        <taxon>Dikarya</taxon>
        <taxon>Basidiomycota</taxon>
        <taxon>Pucciniomycotina</taxon>
        <taxon>Pucciniomycetes</taxon>
        <taxon>Pucciniales</taxon>
        <taxon>Pucciniaceae</taxon>
        <taxon>Puccinia</taxon>
    </lineage>
</organism>
<proteinExistence type="predicted"/>
<evidence type="ECO:0000313" key="13">
    <source>
        <dbReference type="Proteomes" id="UP000325313"/>
    </source>
</evidence>
<evidence type="ECO:0000256" key="5">
    <source>
        <dbReference type="ARBA" id="ARBA00023163"/>
    </source>
</evidence>
<accession>A0A5B0MZM0</accession>
<dbReference type="Proteomes" id="UP000325313">
    <property type="component" value="Unassembled WGS sequence"/>
</dbReference>
<reference evidence="12 13" key="1">
    <citation type="submission" date="2019-05" db="EMBL/GenBank/DDBJ databases">
        <title>Emergence of the Ug99 lineage of the wheat stem rust pathogen through somatic hybridization.</title>
        <authorList>
            <person name="Li F."/>
            <person name="Upadhyaya N.M."/>
            <person name="Sperschneider J."/>
            <person name="Matny O."/>
            <person name="Nguyen-Phuc H."/>
            <person name="Mago R."/>
            <person name="Raley C."/>
            <person name="Miller M.E."/>
            <person name="Silverstein K.A.T."/>
            <person name="Henningsen E."/>
            <person name="Hirsch C.D."/>
            <person name="Visser B."/>
            <person name="Pretorius Z.A."/>
            <person name="Steffenson B.J."/>
            <person name="Schwessinger B."/>
            <person name="Dodds P.N."/>
            <person name="Figueroa M."/>
        </authorList>
    </citation>
    <scope>NUCLEOTIDE SEQUENCE [LARGE SCALE GENOMIC DNA]</scope>
    <source>
        <strain evidence="10">21-0</strain>
        <strain evidence="11 13">Ug99</strain>
    </source>
</reference>
<feature type="domain" description="Histone deacetylase interacting" evidence="9">
    <location>
        <begin position="691"/>
        <end position="793"/>
    </location>
</feature>
<dbReference type="InterPro" id="IPR036600">
    <property type="entry name" value="PAH_sf"/>
</dbReference>
<protein>
    <submittedName>
        <fullName evidence="11">Transcriptional regulatory protein sin3</fullName>
    </submittedName>
</protein>
<keyword evidence="2" id="KW-0678">Repressor</keyword>
<gene>
    <name evidence="11" type="primary">SIN3_10</name>
    <name evidence="10" type="synonym">SIN3_4</name>
    <name evidence="10" type="ORF">PGT21_029686</name>
    <name evidence="11" type="ORF">PGTUg99_032331</name>
</gene>
<comment type="caution">
    <text evidence="11">The sequence shown here is derived from an EMBL/GenBank/DDBJ whole genome shotgun (WGS) entry which is preliminary data.</text>
</comment>
<dbReference type="GO" id="GO:0010628">
    <property type="term" value="P:positive regulation of gene expression"/>
    <property type="evidence" value="ECO:0007669"/>
    <property type="project" value="UniProtKB-ARBA"/>
</dbReference>
<dbReference type="GO" id="GO:0003714">
    <property type="term" value="F:transcription corepressor activity"/>
    <property type="evidence" value="ECO:0007669"/>
    <property type="project" value="InterPro"/>
</dbReference>
<name>A0A5B0MZM0_PUCGR</name>
<dbReference type="Proteomes" id="UP000324748">
    <property type="component" value="Unassembled WGS sequence"/>
</dbReference>